<dbReference type="AlphaFoldDB" id="A0A917ATK3"/>
<sequence length="131" mass="14277">MSDEKQREAQRPYARMTLWLLLAVIVSYAGLQAPLPYRLVAVAAGLAGVAGGIILVVQSLRRKLSVLMLISGMVSVLACGMFAGTASVQALFWNATVEFDECQASALTERSMNRCFVEYEENMLDSIPAPF</sequence>
<dbReference type="EMBL" id="BMIS01000010">
    <property type="protein sequence ID" value="GGE74230.1"/>
    <property type="molecule type" value="Genomic_DNA"/>
</dbReference>
<keyword evidence="1" id="KW-0812">Transmembrane</keyword>
<reference evidence="2" key="1">
    <citation type="journal article" date="2014" name="Int. J. Syst. Evol. Microbiol.">
        <title>Complete genome sequence of Corynebacterium casei LMG S-19264T (=DSM 44701T), isolated from a smear-ripened cheese.</title>
        <authorList>
            <consortium name="US DOE Joint Genome Institute (JGI-PGF)"/>
            <person name="Walter F."/>
            <person name="Albersmeier A."/>
            <person name="Kalinowski J."/>
            <person name="Ruckert C."/>
        </authorList>
    </citation>
    <scope>NUCLEOTIDE SEQUENCE</scope>
    <source>
        <strain evidence="2">CGMCC 1.15388</strain>
    </source>
</reference>
<evidence type="ECO:0000313" key="3">
    <source>
        <dbReference type="Proteomes" id="UP000633136"/>
    </source>
</evidence>
<comment type="caution">
    <text evidence="2">The sequence shown here is derived from an EMBL/GenBank/DDBJ whole genome shotgun (WGS) entry which is preliminary data.</text>
</comment>
<proteinExistence type="predicted"/>
<reference evidence="2" key="2">
    <citation type="submission" date="2020-09" db="EMBL/GenBank/DDBJ databases">
        <authorList>
            <person name="Sun Q."/>
            <person name="Zhou Y."/>
        </authorList>
    </citation>
    <scope>NUCLEOTIDE SEQUENCE</scope>
    <source>
        <strain evidence="2">CGMCC 1.15388</strain>
    </source>
</reference>
<dbReference type="RefSeq" id="WP_188685630.1">
    <property type="nucleotide sequence ID" value="NZ_BMIS01000010.1"/>
</dbReference>
<dbReference type="Proteomes" id="UP000633136">
    <property type="component" value="Unassembled WGS sequence"/>
</dbReference>
<protein>
    <submittedName>
        <fullName evidence="2">Uncharacterized protein</fullName>
    </submittedName>
</protein>
<feature type="transmembrane region" description="Helical" evidence="1">
    <location>
        <begin position="37"/>
        <end position="57"/>
    </location>
</feature>
<feature type="transmembrane region" description="Helical" evidence="1">
    <location>
        <begin position="12"/>
        <end position="31"/>
    </location>
</feature>
<evidence type="ECO:0000313" key="2">
    <source>
        <dbReference type="EMBL" id="GGE74230.1"/>
    </source>
</evidence>
<keyword evidence="3" id="KW-1185">Reference proteome</keyword>
<keyword evidence="1" id="KW-1133">Transmembrane helix</keyword>
<organism evidence="2 3">
    <name type="scientific">Nesterenkonia cremea</name>
    <dbReference type="NCBI Taxonomy" id="1882340"/>
    <lineage>
        <taxon>Bacteria</taxon>
        <taxon>Bacillati</taxon>
        <taxon>Actinomycetota</taxon>
        <taxon>Actinomycetes</taxon>
        <taxon>Micrococcales</taxon>
        <taxon>Micrococcaceae</taxon>
        <taxon>Nesterenkonia</taxon>
    </lineage>
</organism>
<keyword evidence="1" id="KW-0472">Membrane</keyword>
<evidence type="ECO:0000256" key="1">
    <source>
        <dbReference type="SAM" id="Phobius"/>
    </source>
</evidence>
<name>A0A917ATK3_9MICC</name>
<feature type="transmembrane region" description="Helical" evidence="1">
    <location>
        <begin position="64"/>
        <end position="83"/>
    </location>
</feature>
<gene>
    <name evidence="2" type="ORF">GCM10011401_21850</name>
</gene>
<accession>A0A917ATK3</accession>